<dbReference type="RefSeq" id="XP_033686958.1">
    <property type="nucleotide sequence ID" value="XM_033823414.1"/>
</dbReference>
<dbReference type="AlphaFoldDB" id="A0A6A6IN12"/>
<dbReference type="OrthoDB" id="2851338at2759"/>
<evidence type="ECO:0000313" key="2">
    <source>
        <dbReference type="Proteomes" id="UP000800094"/>
    </source>
</evidence>
<organism evidence="1 2">
    <name type="scientific">Trematosphaeria pertusa</name>
    <dbReference type="NCBI Taxonomy" id="390896"/>
    <lineage>
        <taxon>Eukaryota</taxon>
        <taxon>Fungi</taxon>
        <taxon>Dikarya</taxon>
        <taxon>Ascomycota</taxon>
        <taxon>Pezizomycotina</taxon>
        <taxon>Dothideomycetes</taxon>
        <taxon>Pleosporomycetidae</taxon>
        <taxon>Pleosporales</taxon>
        <taxon>Massarineae</taxon>
        <taxon>Trematosphaeriaceae</taxon>
        <taxon>Trematosphaeria</taxon>
    </lineage>
</organism>
<dbReference type="Proteomes" id="UP000800094">
    <property type="component" value="Unassembled WGS sequence"/>
</dbReference>
<name>A0A6A6IN12_9PLEO</name>
<evidence type="ECO:0000313" key="1">
    <source>
        <dbReference type="EMBL" id="KAF2251954.1"/>
    </source>
</evidence>
<accession>A0A6A6IN12</accession>
<dbReference type="GeneID" id="54576744"/>
<sequence>MAQNIKGPGMLWVTGNISKHAANLLDEDTFLRWYDDDHIAEIVATSGIPSAFRCLHVDRASPLGTPECPKPYLAFYPMPDLAFTQGQEFKGIRVKSDILPGSGIVYDMADLDVGYYGLVGKTPLGPAQFFVVSAIEPPSDAMDEEVNQFFDQQAATMSKTENYQRSLRFRLLYARTNAQSRALKGLPTTDDAPAPEPPTWMQVYEFSAEPSSNVRAAIKSDSHELLKKARQNEANAFRLAKPHGEAKFFEE</sequence>
<dbReference type="EMBL" id="ML987192">
    <property type="protein sequence ID" value="KAF2251954.1"/>
    <property type="molecule type" value="Genomic_DNA"/>
</dbReference>
<reference evidence="1" key="1">
    <citation type="journal article" date="2020" name="Stud. Mycol.">
        <title>101 Dothideomycetes genomes: a test case for predicting lifestyles and emergence of pathogens.</title>
        <authorList>
            <person name="Haridas S."/>
            <person name="Albert R."/>
            <person name="Binder M."/>
            <person name="Bloem J."/>
            <person name="Labutti K."/>
            <person name="Salamov A."/>
            <person name="Andreopoulos B."/>
            <person name="Baker S."/>
            <person name="Barry K."/>
            <person name="Bills G."/>
            <person name="Bluhm B."/>
            <person name="Cannon C."/>
            <person name="Castanera R."/>
            <person name="Culley D."/>
            <person name="Daum C."/>
            <person name="Ezra D."/>
            <person name="Gonzalez J."/>
            <person name="Henrissat B."/>
            <person name="Kuo A."/>
            <person name="Liang C."/>
            <person name="Lipzen A."/>
            <person name="Lutzoni F."/>
            <person name="Magnuson J."/>
            <person name="Mondo S."/>
            <person name="Nolan M."/>
            <person name="Ohm R."/>
            <person name="Pangilinan J."/>
            <person name="Park H.-J."/>
            <person name="Ramirez L."/>
            <person name="Alfaro M."/>
            <person name="Sun H."/>
            <person name="Tritt A."/>
            <person name="Yoshinaga Y."/>
            <person name="Zwiers L.-H."/>
            <person name="Turgeon B."/>
            <person name="Goodwin S."/>
            <person name="Spatafora J."/>
            <person name="Crous P."/>
            <person name="Grigoriev I."/>
        </authorList>
    </citation>
    <scope>NUCLEOTIDE SEQUENCE</scope>
    <source>
        <strain evidence="1">CBS 122368</strain>
    </source>
</reference>
<keyword evidence="2" id="KW-1185">Reference proteome</keyword>
<protein>
    <submittedName>
        <fullName evidence="1">Uncharacterized protein</fullName>
    </submittedName>
</protein>
<proteinExistence type="predicted"/>
<gene>
    <name evidence="1" type="ORF">BU26DRAFT_421567</name>
</gene>